<reference evidence="2" key="1">
    <citation type="journal article" date="2013" name="Nat. Genet.">
        <title>The draft genomes of soft-shell turtle and green sea turtle yield insights into the development and evolution of the turtle-specific body plan.</title>
        <authorList>
            <person name="Wang Z."/>
            <person name="Pascual-Anaya J."/>
            <person name="Zadissa A."/>
            <person name="Li W."/>
            <person name="Niimura Y."/>
            <person name="Huang Z."/>
            <person name="Li C."/>
            <person name="White S."/>
            <person name="Xiong Z."/>
            <person name="Fang D."/>
            <person name="Wang B."/>
            <person name="Ming Y."/>
            <person name="Chen Y."/>
            <person name="Zheng Y."/>
            <person name="Kuraku S."/>
            <person name="Pignatelli M."/>
            <person name="Herrero J."/>
            <person name="Beal K."/>
            <person name="Nozawa M."/>
            <person name="Li Q."/>
            <person name="Wang J."/>
            <person name="Zhang H."/>
            <person name="Yu L."/>
            <person name="Shigenobu S."/>
            <person name="Wang J."/>
            <person name="Liu J."/>
            <person name="Flicek P."/>
            <person name="Searle S."/>
            <person name="Wang J."/>
            <person name="Kuratani S."/>
            <person name="Yin Y."/>
            <person name="Aken B."/>
            <person name="Zhang G."/>
            <person name="Irie N."/>
        </authorList>
    </citation>
    <scope>NUCLEOTIDE SEQUENCE [LARGE SCALE GENOMIC DNA]</scope>
</reference>
<proteinExistence type="predicted"/>
<evidence type="ECO:0000313" key="1">
    <source>
        <dbReference type="EMBL" id="EMP36505.1"/>
    </source>
</evidence>
<name>M7BLA3_CHEMY</name>
<evidence type="ECO:0000313" key="2">
    <source>
        <dbReference type="Proteomes" id="UP000031443"/>
    </source>
</evidence>
<accession>M7BLA3</accession>
<dbReference type="EMBL" id="KB524914">
    <property type="protein sequence ID" value="EMP36505.1"/>
    <property type="molecule type" value="Genomic_DNA"/>
</dbReference>
<keyword evidence="2" id="KW-1185">Reference proteome</keyword>
<dbReference type="AlphaFoldDB" id="M7BLA3"/>
<protein>
    <submittedName>
        <fullName evidence="1">Uncharacterized protein</fullName>
    </submittedName>
</protein>
<sequence>MPNGPIGCSGIPPIGPWGGASEWNWTSWVLVTSTENDGDFLESEDASVWKPFVNMLFNKKDNLI</sequence>
<dbReference type="Proteomes" id="UP000031443">
    <property type="component" value="Unassembled WGS sequence"/>
</dbReference>
<gene>
    <name evidence="1" type="ORF">UY3_06308</name>
</gene>
<organism evidence="1 2">
    <name type="scientific">Chelonia mydas</name>
    <name type="common">Green sea-turtle</name>
    <name type="synonym">Chelonia agassizi</name>
    <dbReference type="NCBI Taxonomy" id="8469"/>
    <lineage>
        <taxon>Eukaryota</taxon>
        <taxon>Metazoa</taxon>
        <taxon>Chordata</taxon>
        <taxon>Craniata</taxon>
        <taxon>Vertebrata</taxon>
        <taxon>Euteleostomi</taxon>
        <taxon>Archelosauria</taxon>
        <taxon>Testudinata</taxon>
        <taxon>Testudines</taxon>
        <taxon>Cryptodira</taxon>
        <taxon>Durocryptodira</taxon>
        <taxon>Americhelydia</taxon>
        <taxon>Chelonioidea</taxon>
        <taxon>Cheloniidae</taxon>
        <taxon>Chelonia</taxon>
    </lineage>
</organism>